<feature type="region of interest" description="Disordered" evidence="1">
    <location>
        <begin position="1"/>
        <end position="25"/>
    </location>
</feature>
<evidence type="ECO:0000256" key="1">
    <source>
        <dbReference type="SAM" id="MobiDB-lite"/>
    </source>
</evidence>
<dbReference type="Proteomes" id="UP001596118">
    <property type="component" value="Unassembled WGS sequence"/>
</dbReference>
<dbReference type="RefSeq" id="WP_256410368.1">
    <property type="nucleotide sequence ID" value="NZ_JANHDM010000001.1"/>
</dbReference>
<dbReference type="SUPFAM" id="SSF51395">
    <property type="entry name" value="FMN-linked oxidoreductases"/>
    <property type="match status" value="1"/>
</dbReference>
<dbReference type="InterPro" id="IPR035587">
    <property type="entry name" value="DUS-like_FMN-bd"/>
</dbReference>
<dbReference type="AlphaFoldDB" id="A0ABD5QZM5"/>
<comment type="caution">
    <text evidence="3">The sequence shown here is derived from an EMBL/GenBank/DDBJ whole genome shotgun (WGS) entry which is preliminary data.</text>
</comment>
<gene>
    <name evidence="3" type="ORF">ACFPM1_05195</name>
</gene>
<accession>A0ABD5QZM5</accession>
<name>A0ABD5QZM5_9EURY</name>
<dbReference type="Gene3D" id="3.20.20.70">
    <property type="entry name" value="Aldolase class I"/>
    <property type="match status" value="1"/>
</dbReference>
<dbReference type="Pfam" id="PF01207">
    <property type="entry name" value="Dus"/>
    <property type="match status" value="1"/>
</dbReference>
<dbReference type="PANTHER" id="PTHR11082">
    <property type="entry name" value="TRNA-DIHYDROURIDINE SYNTHASE"/>
    <property type="match status" value="1"/>
</dbReference>
<evidence type="ECO:0000259" key="2">
    <source>
        <dbReference type="Pfam" id="PF01207"/>
    </source>
</evidence>
<evidence type="ECO:0000313" key="3">
    <source>
        <dbReference type="EMBL" id="MFC5278158.1"/>
    </source>
</evidence>
<reference evidence="3 4" key="1">
    <citation type="journal article" date="2019" name="Int. J. Syst. Evol. Microbiol.">
        <title>The Global Catalogue of Microorganisms (GCM) 10K type strain sequencing project: providing services to taxonomists for standard genome sequencing and annotation.</title>
        <authorList>
            <consortium name="The Broad Institute Genomics Platform"/>
            <consortium name="The Broad Institute Genome Sequencing Center for Infectious Disease"/>
            <person name="Wu L."/>
            <person name="Ma J."/>
        </authorList>
    </citation>
    <scope>NUCLEOTIDE SEQUENCE [LARGE SCALE GENOMIC DNA]</scope>
    <source>
        <strain evidence="3 4">CGMCC 1.12124</strain>
    </source>
</reference>
<proteinExistence type="predicted"/>
<dbReference type="EMBL" id="JBHSKY010000006">
    <property type="protein sequence ID" value="MFC5278158.1"/>
    <property type="molecule type" value="Genomic_DNA"/>
</dbReference>
<dbReference type="PANTHER" id="PTHR11082:SF36">
    <property type="entry name" value="DUS-LIKE FMN-BINDING DOMAIN-CONTAINING PROTEIN"/>
    <property type="match status" value="1"/>
</dbReference>
<dbReference type="InterPro" id="IPR013785">
    <property type="entry name" value="Aldolase_TIM"/>
</dbReference>
<keyword evidence="4" id="KW-1185">Reference proteome</keyword>
<protein>
    <submittedName>
        <fullName evidence="3">tRNA-dihydrouridine synthase</fullName>
    </submittedName>
</protein>
<evidence type="ECO:0000313" key="4">
    <source>
        <dbReference type="Proteomes" id="UP001596118"/>
    </source>
</evidence>
<sequence length="299" mass="30631">MTLPPSPSNSPADADSETAGGPSSRARPFLVAASLSGASDAAWARAAADHVDGAVVGGIALDPASREAARDLVARGRSEFLPAEPIAWIDRQLRALADAPVRSAVNVRSATVEPVRDAAAVCADHGAICEINAHCRQPELRAVGCGEALLANRERLADYVAAAAETGATTGVKVRTEVEGVDLAAVARAVVEAGAEWIHVDAMDSEAVVAEVTAAARSAAAGASASAETDALVSPTIVANNGVRDRETVREYAAYGADAVSVGRPSDDPRVLSRVADAVDAWRDGDLTDGPDGRREVSR</sequence>
<organism evidence="3 4">
    <name type="scientific">Halorubrum rubrum</name>
    <dbReference type="NCBI Taxonomy" id="1126240"/>
    <lineage>
        <taxon>Archaea</taxon>
        <taxon>Methanobacteriati</taxon>
        <taxon>Methanobacteriota</taxon>
        <taxon>Stenosarchaea group</taxon>
        <taxon>Halobacteria</taxon>
        <taxon>Halobacteriales</taxon>
        <taxon>Haloferacaceae</taxon>
        <taxon>Halorubrum</taxon>
    </lineage>
</organism>
<feature type="domain" description="DUS-like FMN-binding" evidence="2">
    <location>
        <begin position="78"/>
        <end position="273"/>
    </location>
</feature>